<dbReference type="Gene3D" id="3.30.70.100">
    <property type="match status" value="1"/>
</dbReference>
<dbReference type="Proteomes" id="UP000001568">
    <property type="component" value="Chromosome 3"/>
</dbReference>
<dbReference type="EMBL" id="CP000583">
    <property type="protein sequence ID" value="ABO94978.1"/>
    <property type="molecule type" value="Genomic_DNA"/>
</dbReference>
<dbReference type="SUPFAM" id="SSF54909">
    <property type="entry name" value="Dimeric alpha+beta barrel"/>
    <property type="match status" value="1"/>
</dbReference>
<dbReference type="AlphaFoldDB" id="A4RUK0"/>
<dbReference type="GeneID" id="5000596"/>
<name>A4RUK0_OSTLU</name>
<reference evidence="2 3" key="1">
    <citation type="journal article" date="2007" name="Proc. Natl. Acad. Sci. U.S.A.">
        <title>The tiny eukaryote Ostreococcus provides genomic insights into the paradox of plankton speciation.</title>
        <authorList>
            <person name="Palenik B."/>
            <person name="Grimwood J."/>
            <person name="Aerts A."/>
            <person name="Rouze P."/>
            <person name="Salamov A."/>
            <person name="Putnam N."/>
            <person name="Dupont C."/>
            <person name="Jorgensen R."/>
            <person name="Derelle E."/>
            <person name="Rombauts S."/>
            <person name="Zhou K."/>
            <person name="Otillar R."/>
            <person name="Merchant S.S."/>
            <person name="Podell S."/>
            <person name="Gaasterland T."/>
            <person name="Napoli C."/>
            <person name="Gendler K."/>
            <person name="Manuell A."/>
            <person name="Tai V."/>
            <person name="Vallon O."/>
            <person name="Piganeau G."/>
            <person name="Jancek S."/>
            <person name="Heijde M."/>
            <person name="Jabbari K."/>
            <person name="Bowler C."/>
            <person name="Lohr M."/>
            <person name="Robbens S."/>
            <person name="Werner G."/>
            <person name="Dubchak I."/>
            <person name="Pazour G.J."/>
            <person name="Ren Q."/>
            <person name="Paulsen I."/>
            <person name="Delwiche C."/>
            <person name="Schmutz J."/>
            <person name="Rokhsar D."/>
            <person name="Van de Peer Y."/>
            <person name="Moreau H."/>
            <person name="Grigoriev I.V."/>
        </authorList>
    </citation>
    <scope>NUCLEOTIDE SEQUENCE [LARGE SCALE GENOMIC DNA]</scope>
    <source>
        <strain evidence="2 3">CCE9901</strain>
    </source>
</reference>
<proteinExistence type="predicted"/>
<sequence length="131" mass="14606">MAPTRARPGRAAKRDETRGGAVTRAAKASGGPYEARNEFVIPGGDGGVVARFEEEMRAREKMAKECGATEAKLVKLKANEYAFEQKWASKEAYEAYMNTPGRRRSHLTVGVYQRLPKDKWSVPENFTPVTR</sequence>
<evidence type="ECO:0000313" key="3">
    <source>
        <dbReference type="Proteomes" id="UP000001568"/>
    </source>
</evidence>
<dbReference type="Gramene" id="ABO94978">
    <property type="protein sequence ID" value="ABO94978"/>
    <property type="gene ID" value="OSTLU_92452"/>
</dbReference>
<dbReference type="KEGG" id="olu:OSTLU_92452"/>
<dbReference type="InterPro" id="IPR011008">
    <property type="entry name" value="Dimeric_a/b-barrel"/>
</dbReference>
<dbReference type="OrthoDB" id="496367at2759"/>
<organism evidence="2 3">
    <name type="scientific">Ostreococcus lucimarinus (strain CCE9901)</name>
    <dbReference type="NCBI Taxonomy" id="436017"/>
    <lineage>
        <taxon>Eukaryota</taxon>
        <taxon>Viridiplantae</taxon>
        <taxon>Chlorophyta</taxon>
        <taxon>Mamiellophyceae</taxon>
        <taxon>Mamiellales</taxon>
        <taxon>Bathycoccaceae</taxon>
        <taxon>Ostreococcus</taxon>
    </lineage>
</organism>
<keyword evidence="3" id="KW-1185">Reference proteome</keyword>
<accession>A4RUK0</accession>
<feature type="region of interest" description="Disordered" evidence="1">
    <location>
        <begin position="1"/>
        <end position="30"/>
    </location>
</feature>
<evidence type="ECO:0000256" key="1">
    <source>
        <dbReference type="SAM" id="MobiDB-lite"/>
    </source>
</evidence>
<dbReference type="OMA" id="QKWASKE"/>
<evidence type="ECO:0000313" key="2">
    <source>
        <dbReference type="EMBL" id="ABO94978.1"/>
    </source>
</evidence>
<gene>
    <name evidence="2" type="ORF">OSTLU_92452</name>
</gene>
<dbReference type="HOGENOM" id="CLU_156116_0_0_1"/>
<evidence type="ECO:0008006" key="4">
    <source>
        <dbReference type="Google" id="ProtNLM"/>
    </source>
</evidence>
<protein>
    <recommendedName>
        <fullName evidence="4">ABM domain-containing protein</fullName>
    </recommendedName>
</protein>
<dbReference type="RefSeq" id="XP_001416685.1">
    <property type="nucleotide sequence ID" value="XM_001416648.1"/>
</dbReference>